<sequence>MGIDIRPIRSDRIAVTGDIDVQLRIPDTGIEDRFWIATSDGSRILGTPDRHGRIGFRLVDEGAALVHITDDRIVMEWRMDWITIAGFYEGAQPRRTRSDAPPAREPAHA</sequence>
<organism evidence="1 2">
    <name type="scientific">Sphingomonas arantia</name>
    <dbReference type="NCBI Taxonomy" id="1460676"/>
    <lineage>
        <taxon>Bacteria</taxon>
        <taxon>Pseudomonadati</taxon>
        <taxon>Pseudomonadota</taxon>
        <taxon>Alphaproteobacteria</taxon>
        <taxon>Sphingomonadales</taxon>
        <taxon>Sphingomonadaceae</taxon>
        <taxon>Sphingomonas</taxon>
    </lineage>
</organism>
<name>A0ABW4TXL5_9SPHN</name>
<dbReference type="EMBL" id="JBHUGS010000002">
    <property type="protein sequence ID" value="MFD1950472.1"/>
    <property type="molecule type" value="Genomic_DNA"/>
</dbReference>
<reference evidence="2" key="1">
    <citation type="journal article" date="2019" name="Int. J. Syst. Evol. Microbiol.">
        <title>The Global Catalogue of Microorganisms (GCM) 10K type strain sequencing project: providing services to taxonomists for standard genome sequencing and annotation.</title>
        <authorList>
            <consortium name="The Broad Institute Genomics Platform"/>
            <consortium name="The Broad Institute Genome Sequencing Center for Infectious Disease"/>
            <person name="Wu L."/>
            <person name="Ma J."/>
        </authorList>
    </citation>
    <scope>NUCLEOTIDE SEQUENCE [LARGE SCALE GENOMIC DNA]</scope>
    <source>
        <strain evidence="2">CGMCC 1.12702</strain>
    </source>
</reference>
<accession>A0ABW4TXL5</accession>
<evidence type="ECO:0000313" key="1">
    <source>
        <dbReference type="EMBL" id="MFD1950472.1"/>
    </source>
</evidence>
<evidence type="ECO:0000313" key="2">
    <source>
        <dbReference type="Proteomes" id="UP001597400"/>
    </source>
</evidence>
<keyword evidence="2" id="KW-1185">Reference proteome</keyword>
<dbReference type="Proteomes" id="UP001597400">
    <property type="component" value="Unassembled WGS sequence"/>
</dbReference>
<dbReference type="RefSeq" id="WP_380928566.1">
    <property type="nucleotide sequence ID" value="NZ_JBHUGS010000002.1"/>
</dbReference>
<gene>
    <name evidence="1" type="ORF">ACFSGX_06800</name>
</gene>
<protein>
    <submittedName>
        <fullName evidence="1">Uncharacterized protein</fullName>
    </submittedName>
</protein>
<comment type="caution">
    <text evidence="1">The sequence shown here is derived from an EMBL/GenBank/DDBJ whole genome shotgun (WGS) entry which is preliminary data.</text>
</comment>
<proteinExistence type="predicted"/>